<dbReference type="PANTHER" id="PTHR30012:SF0">
    <property type="entry name" value="TYPE II SECRETION SYSTEM PROTEIN F-RELATED"/>
    <property type="match status" value="1"/>
</dbReference>
<name>A0ABN1IMZ2_9CLOT</name>
<organism evidence="9 10">
    <name type="scientific">Clostridium malenominatum</name>
    <dbReference type="NCBI Taxonomy" id="1539"/>
    <lineage>
        <taxon>Bacteria</taxon>
        <taxon>Bacillati</taxon>
        <taxon>Bacillota</taxon>
        <taxon>Clostridia</taxon>
        <taxon>Eubacteriales</taxon>
        <taxon>Clostridiaceae</taxon>
        <taxon>Clostridium</taxon>
    </lineage>
</organism>
<keyword evidence="10" id="KW-1185">Reference proteome</keyword>
<feature type="transmembrane region" description="Helical" evidence="7">
    <location>
        <begin position="163"/>
        <end position="184"/>
    </location>
</feature>
<keyword evidence="3" id="KW-1003">Cell membrane</keyword>
<feature type="transmembrane region" description="Helical" evidence="7">
    <location>
        <begin position="216"/>
        <end position="234"/>
    </location>
</feature>
<dbReference type="InterPro" id="IPR018076">
    <property type="entry name" value="T2SS_GspF_dom"/>
</dbReference>
<accession>A0ABN1IMZ2</accession>
<keyword evidence="5 7" id="KW-1133">Transmembrane helix</keyword>
<evidence type="ECO:0000259" key="8">
    <source>
        <dbReference type="Pfam" id="PF00482"/>
    </source>
</evidence>
<protein>
    <submittedName>
        <fullName evidence="9">Type II secretion system F family protein</fullName>
    </submittedName>
</protein>
<dbReference type="Gene3D" id="1.20.81.30">
    <property type="entry name" value="Type II secretion system (T2SS), domain F"/>
    <property type="match status" value="2"/>
</dbReference>
<proteinExistence type="inferred from homology"/>
<evidence type="ECO:0000256" key="5">
    <source>
        <dbReference type="ARBA" id="ARBA00022989"/>
    </source>
</evidence>
<evidence type="ECO:0000313" key="9">
    <source>
        <dbReference type="EMBL" id="GAA0717739.1"/>
    </source>
</evidence>
<dbReference type="PANTHER" id="PTHR30012">
    <property type="entry name" value="GENERAL SECRETION PATHWAY PROTEIN"/>
    <property type="match status" value="1"/>
</dbReference>
<sequence>MAIKFVYKASDENFKIAKGYIEEQSLETATQGLREKGLKIIYIKKSLKENLKLGEKILKDEDIASFSGQVAIVISTGVSIIKGLEIISHQDKKLKKAAEEVLIGLRKGQTFASSMRATGIFPKLLIDMVYSGELSGNLDEVLYNMESFYRREAQVKSKIKGAAIYPGILFMLTIGMMLFFNFFILTKLTDIFSDVENLPLITKVILGAMNFVNKNMIFILIGIVLLLILLNYILKIPSVKISIDRMSLNLPVIGEVKKNVIINRFSRSMAIFTKSAVPIINSLESVEQIIENKYIGYKINVAKGEIINGISIGEALEREGLFDALTIQMIKIGEETGMLEEMFFKLTDIYDKKVESNINKLMTLVEPVFTLIIGLFVGIIIIAIAMPILQMSNGIN</sequence>
<gene>
    <name evidence="9" type="ORF">GCM10008905_03640</name>
</gene>
<evidence type="ECO:0000313" key="10">
    <source>
        <dbReference type="Proteomes" id="UP001500339"/>
    </source>
</evidence>
<dbReference type="InterPro" id="IPR042094">
    <property type="entry name" value="T2SS_GspF_sf"/>
</dbReference>
<dbReference type="PRINTS" id="PR00812">
    <property type="entry name" value="BCTERIALGSPF"/>
</dbReference>
<feature type="transmembrane region" description="Helical" evidence="7">
    <location>
        <begin position="368"/>
        <end position="389"/>
    </location>
</feature>
<dbReference type="Pfam" id="PF00482">
    <property type="entry name" value="T2SSF"/>
    <property type="match status" value="2"/>
</dbReference>
<evidence type="ECO:0000256" key="7">
    <source>
        <dbReference type="SAM" id="Phobius"/>
    </source>
</evidence>
<evidence type="ECO:0000256" key="6">
    <source>
        <dbReference type="ARBA" id="ARBA00023136"/>
    </source>
</evidence>
<feature type="domain" description="Type II secretion system protein GspF" evidence="8">
    <location>
        <begin position="66"/>
        <end position="185"/>
    </location>
</feature>
<dbReference type="Proteomes" id="UP001500339">
    <property type="component" value="Unassembled WGS sequence"/>
</dbReference>
<evidence type="ECO:0000256" key="1">
    <source>
        <dbReference type="ARBA" id="ARBA00004651"/>
    </source>
</evidence>
<reference evidence="9 10" key="1">
    <citation type="journal article" date="2019" name="Int. J. Syst. Evol. Microbiol.">
        <title>The Global Catalogue of Microorganisms (GCM) 10K type strain sequencing project: providing services to taxonomists for standard genome sequencing and annotation.</title>
        <authorList>
            <consortium name="The Broad Institute Genomics Platform"/>
            <consortium name="The Broad Institute Genome Sequencing Center for Infectious Disease"/>
            <person name="Wu L."/>
            <person name="Ma J."/>
        </authorList>
    </citation>
    <scope>NUCLEOTIDE SEQUENCE [LARGE SCALE GENOMIC DNA]</scope>
    <source>
        <strain evidence="9 10">JCM 1405</strain>
    </source>
</reference>
<comment type="caution">
    <text evidence="9">The sequence shown here is derived from an EMBL/GenBank/DDBJ whole genome shotgun (WGS) entry which is preliminary data.</text>
</comment>
<dbReference type="InterPro" id="IPR003004">
    <property type="entry name" value="GspF/PilC"/>
</dbReference>
<evidence type="ECO:0000256" key="2">
    <source>
        <dbReference type="ARBA" id="ARBA00005745"/>
    </source>
</evidence>
<dbReference type="RefSeq" id="WP_343765883.1">
    <property type="nucleotide sequence ID" value="NZ_BAAACF010000001.1"/>
</dbReference>
<evidence type="ECO:0000256" key="3">
    <source>
        <dbReference type="ARBA" id="ARBA00022475"/>
    </source>
</evidence>
<comment type="subcellular location">
    <subcellularLocation>
        <location evidence="1">Cell membrane</location>
        <topology evidence="1">Multi-pass membrane protein</topology>
    </subcellularLocation>
</comment>
<dbReference type="EMBL" id="BAAACF010000001">
    <property type="protein sequence ID" value="GAA0717739.1"/>
    <property type="molecule type" value="Genomic_DNA"/>
</dbReference>
<feature type="domain" description="Type II secretion system protein GspF" evidence="8">
    <location>
        <begin position="265"/>
        <end position="387"/>
    </location>
</feature>
<keyword evidence="4 7" id="KW-0812">Transmembrane</keyword>
<comment type="similarity">
    <text evidence="2">Belongs to the GSP F family.</text>
</comment>
<keyword evidence="6 7" id="KW-0472">Membrane</keyword>
<evidence type="ECO:0000256" key="4">
    <source>
        <dbReference type="ARBA" id="ARBA00022692"/>
    </source>
</evidence>